<dbReference type="HOGENOM" id="CLU_1779121_0_0_1"/>
<gene>
    <name evidence="1" type="ORF">CBG26058</name>
    <name evidence="1" type="ORF">CBG_26058</name>
</gene>
<dbReference type="GeneID" id="68917540"/>
<dbReference type="KEGG" id="cbr:CBG_26058"/>
<protein>
    <submittedName>
        <fullName evidence="1">Protein CBG26058</fullName>
    </submittedName>
</protein>
<dbReference type="AlphaFoldDB" id="B6ILP1"/>
<evidence type="ECO:0000313" key="2">
    <source>
        <dbReference type="Proteomes" id="UP000008549"/>
    </source>
</evidence>
<dbReference type="Proteomes" id="UP000008549">
    <property type="component" value="Unassembled WGS sequence"/>
</dbReference>
<evidence type="ECO:0000313" key="1">
    <source>
        <dbReference type="EMBL" id="CAS00821.1"/>
    </source>
</evidence>
<name>B6ILP1_CAEBR</name>
<keyword evidence="2" id="KW-1185">Reference proteome</keyword>
<reference evidence="1 2" key="2">
    <citation type="journal article" date="2011" name="PLoS Genet.">
        <title>Caenorhabditis briggsae recombinant inbred line genotypes reveal inter-strain incompatibility and the evolution of recombination.</title>
        <authorList>
            <person name="Ross J.A."/>
            <person name="Koboldt D.C."/>
            <person name="Staisch J.E."/>
            <person name="Chamberlin H.M."/>
            <person name="Gupta B.P."/>
            <person name="Miller R.D."/>
            <person name="Baird S.E."/>
            <person name="Haag E.S."/>
        </authorList>
    </citation>
    <scope>NUCLEOTIDE SEQUENCE [LARGE SCALE GENOMIC DNA]</scope>
    <source>
        <strain evidence="1 2">AF16</strain>
    </source>
</reference>
<accession>B6ILP1</accession>
<organism evidence="1 2">
    <name type="scientific">Caenorhabditis briggsae</name>
    <dbReference type="NCBI Taxonomy" id="6238"/>
    <lineage>
        <taxon>Eukaryota</taxon>
        <taxon>Metazoa</taxon>
        <taxon>Ecdysozoa</taxon>
        <taxon>Nematoda</taxon>
        <taxon>Chromadorea</taxon>
        <taxon>Rhabditida</taxon>
        <taxon>Rhabditina</taxon>
        <taxon>Rhabditomorpha</taxon>
        <taxon>Rhabditoidea</taxon>
        <taxon>Rhabditidae</taxon>
        <taxon>Peloderinae</taxon>
        <taxon>Caenorhabditis</taxon>
    </lineage>
</organism>
<reference evidence="1 2" key="1">
    <citation type="journal article" date="2003" name="PLoS Biol.">
        <title>The genome sequence of Caenorhabditis briggsae: a platform for comparative genomics.</title>
        <authorList>
            <person name="Stein L.D."/>
            <person name="Bao Z."/>
            <person name="Blasiar D."/>
            <person name="Blumenthal T."/>
            <person name="Brent M.R."/>
            <person name="Chen N."/>
            <person name="Chinwalla A."/>
            <person name="Clarke L."/>
            <person name="Clee C."/>
            <person name="Coghlan A."/>
            <person name="Coulson A."/>
            <person name="D'Eustachio P."/>
            <person name="Fitch D.H."/>
            <person name="Fulton L.A."/>
            <person name="Fulton R.E."/>
            <person name="Griffiths-Jones S."/>
            <person name="Harris T.W."/>
            <person name="Hillier L.W."/>
            <person name="Kamath R."/>
            <person name="Kuwabara P.E."/>
            <person name="Mardis E.R."/>
            <person name="Marra M.A."/>
            <person name="Miner T.L."/>
            <person name="Minx P."/>
            <person name="Mullikin J.C."/>
            <person name="Plumb R.W."/>
            <person name="Rogers J."/>
            <person name="Schein J.E."/>
            <person name="Sohrmann M."/>
            <person name="Spieth J."/>
            <person name="Stajich J.E."/>
            <person name="Wei C."/>
            <person name="Willey D."/>
            <person name="Wilson R.K."/>
            <person name="Durbin R."/>
            <person name="Waterston R.H."/>
        </authorList>
    </citation>
    <scope>NUCLEOTIDE SEQUENCE [LARGE SCALE GENOMIC DNA]</scope>
    <source>
        <strain evidence="1 2">AF16</strain>
    </source>
</reference>
<dbReference type="RefSeq" id="XP_045100379.1">
    <property type="nucleotide sequence ID" value="XM_045244553.1"/>
</dbReference>
<sequence length="146" mass="15798">MLRVLDSSKFVENSPGSFRIALRDSDASGMLQEALKSTRSLQTVQTIQKGLHKLPDDDFQTFSESNDVITSPRVGNASKIVPIDSEELKSASESKAAPNTTDSVSSIRKITIATSVPGALLSFKNAKKVSDSILSNYTKFKALLSF</sequence>
<dbReference type="InParanoid" id="B6ILP1"/>
<dbReference type="CTD" id="68917540"/>
<dbReference type="EMBL" id="HE600921">
    <property type="protein sequence ID" value="CAS00821.1"/>
    <property type="molecule type" value="Genomic_DNA"/>
</dbReference>
<proteinExistence type="predicted"/>